<dbReference type="Pfam" id="PF01494">
    <property type="entry name" value="FAD_binding_3"/>
    <property type="match status" value="1"/>
</dbReference>
<keyword evidence="1" id="KW-0560">Oxidoreductase</keyword>
<evidence type="ECO:0000313" key="3">
    <source>
        <dbReference type="EMBL" id="TQK97694.1"/>
    </source>
</evidence>
<dbReference type="PRINTS" id="PR00420">
    <property type="entry name" value="RNGMNOXGNASE"/>
</dbReference>
<feature type="domain" description="FAD-binding" evidence="2">
    <location>
        <begin position="14"/>
        <end position="359"/>
    </location>
</feature>
<keyword evidence="4" id="KW-1185">Reference proteome</keyword>
<dbReference type="PANTHER" id="PTHR43476">
    <property type="entry name" value="3-(3-HYDROXY-PHENYL)PROPIONATE/3-HYDROXYCINNAMIC ACID HYDROXYLASE"/>
    <property type="match status" value="1"/>
</dbReference>
<proteinExistence type="predicted"/>
<dbReference type="Gene3D" id="3.50.50.60">
    <property type="entry name" value="FAD/NAD(P)-binding domain"/>
    <property type="match status" value="2"/>
</dbReference>
<accession>A0A542UF31</accession>
<dbReference type="InterPro" id="IPR050631">
    <property type="entry name" value="PheA/TfdB_FAD_monoxygenase"/>
</dbReference>
<dbReference type="Proteomes" id="UP000318103">
    <property type="component" value="Unassembled WGS sequence"/>
</dbReference>
<comment type="caution">
    <text evidence="3">The sequence shown here is derived from an EMBL/GenBank/DDBJ whole genome shotgun (WGS) entry which is preliminary data.</text>
</comment>
<dbReference type="AlphaFoldDB" id="A0A542UF31"/>
<dbReference type="InterPro" id="IPR002938">
    <property type="entry name" value="FAD-bd"/>
</dbReference>
<reference evidence="3 4" key="1">
    <citation type="submission" date="2019-06" db="EMBL/GenBank/DDBJ databases">
        <title>Sequencing the genomes of 1000 actinobacteria strains.</title>
        <authorList>
            <person name="Klenk H.-P."/>
        </authorList>
    </citation>
    <scope>NUCLEOTIDE SEQUENCE [LARGE SCALE GENOMIC DNA]</scope>
    <source>
        <strain evidence="3 4">DSM 41929</strain>
    </source>
</reference>
<dbReference type="InterPro" id="IPR036188">
    <property type="entry name" value="FAD/NAD-bd_sf"/>
</dbReference>
<dbReference type="RefSeq" id="WP_055705170.1">
    <property type="nucleotide sequence ID" value="NZ_JBPJFI010000001.1"/>
</dbReference>
<protein>
    <submittedName>
        <fullName evidence="3">2-polyprenyl-6-methoxyphenol hydroxylase-like FAD-dependent oxidoreductase</fullName>
    </submittedName>
</protein>
<dbReference type="GO" id="GO:0016491">
    <property type="term" value="F:oxidoreductase activity"/>
    <property type="evidence" value="ECO:0007669"/>
    <property type="project" value="UniProtKB-KW"/>
</dbReference>
<dbReference type="SUPFAM" id="SSF51905">
    <property type="entry name" value="FAD/NAD(P)-binding domain"/>
    <property type="match status" value="1"/>
</dbReference>
<sequence length="414" mass="44372">MAEQSAPAHRTITTDVCVVGAGPAGLLAALGLGRQGWRVTVLERRAEPPADAGPKGPAVVNIVQPVTLHLLDRLGLLERLTERAGVIPGAEIYFGGHLAARHSYAELDGCPVPHALSIRAFDLVRLLLGELAELRNVTMVWEAETHALASGPDGGPSTLGVRTGEDTLDVEARFVLAADGRESTIRTLAGIPAEVVPSSGSYLDVVVPSPPGWDGMARAHFGAHGYLLETRRAEEGLVLVWITDSATAAQVTEGPVERLVETLSGVVPRLAEWIAEHVTEWDQVRRIQHHFVRTKTWSHDNVVLVGDSAHGMHAFGGQGLNTSLQDAACLAEMVDSALRGGSAADIERYEAVRRPFIEAFQSLQVSNTQQPPAQAAEEERAPEFEVLALGQPQIRPLIADAAAFLADDSDQHRR</sequence>
<evidence type="ECO:0000259" key="2">
    <source>
        <dbReference type="Pfam" id="PF01494"/>
    </source>
</evidence>
<dbReference type="PANTHER" id="PTHR43476:SF5">
    <property type="entry name" value="FAD-DEPENDENT MONOOXYGENASE"/>
    <property type="match status" value="1"/>
</dbReference>
<name>A0A542UF31_9ACTN</name>
<dbReference type="EMBL" id="VFNX01000001">
    <property type="protein sequence ID" value="TQK97694.1"/>
    <property type="molecule type" value="Genomic_DNA"/>
</dbReference>
<dbReference type="OrthoDB" id="4324356at2"/>
<gene>
    <name evidence="3" type="ORF">FB563_2674</name>
</gene>
<dbReference type="GO" id="GO:0071949">
    <property type="term" value="F:FAD binding"/>
    <property type="evidence" value="ECO:0007669"/>
    <property type="project" value="InterPro"/>
</dbReference>
<organism evidence="3 4">
    <name type="scientific">Streptomyces puniciscabiei</name>
    <dbReference type="NCBI Taxonomy" id="164348"/>
    <lineage>
        <taxon>Bacteria</taxon>
        <taxon>Bacillati</taxon>
        <taxon>Actinomycetota</taxon>
        <taxon>Actinomycetes</taxon>
        <taxon>Kitasatosporales</taxon>
        <taxon>Streptomycetaceae</taxon>
        <taxon>Streptomyces</taxon>
    </lineage>
</organism>
<evidence type="ECO:0000256" key="1">
    <source>
        <dbReference type="ARBA" id="ARBA00023002"/>
    </source>
</evidence>
<evidence type="ECO:0000313" key="4">
    <source>
        <dbReference type="Proteomes" id="UP000318103"/>
    </source>
</evidence>